<evidence type="ECO:0000313" key="7">
    <source>
        <dbReference type="EMBL" id="CAG7730323.1"/>
    </source>
</evidence>
<dbReference type="EMBL" id="CAJVCH010192559">
    <property type="protein sequence ID" value="CAG7730323.1"/>
    <property type="molecule type" value="Genomic_DNA"/>
</dbReference>
<keyword evidence="4 6" id="KW-1133">Transmembrane helix</keyword>
<evidence type="ECO:0008006" key="9">
    <source>
        <dbReference type="Google" id="ProtNLM"/>
    </source>
</evidence>
<evidence type="ECO:0000256" key="3">
    <source>
        <dbReference type="ARBA" id="ARBA00022692"/>
    </source>
</evidence>
<gene>
    <name evidence="7" type="ORF">AFUS01_LOCUS18977</name>
</gene>
<evidence type="ECO:0000313" key="8">
    <source>
        <dbReference type="Proteomes" id="UP000708208"/>
    </source>
</evidence>
<dbReference type="Proteomes" id="UP000708208">
    <property type="component" value="Unassembled WGS sequence"/>
</dbReference>
<keyword evidence="2" id="KW-1003">Cell membrane</keyword>
<dbReference type="InterPro" id="IPR013604">
    <property type="entry name" value="7TM_chemorcpt"/>
</dbReference>
<keyword evidence="5 6" id="KW-0472">Membrane</keyword>
<dbReference type="GO" id="GO:0050909">
    <property type="term" value="P:sensory perception of taste"/>
    <property type="evidence" value="ECO:0007669"/>
    <property type="project" value="InterPro"/>
</dbReference>
<organism evidence="7 8">
    <name type="scientific">Allacma fusca</name>
    <dbReference type="NCBI Taxonomy" id="39272"/>
    <lineage>
        <taxon>Eukaryota</taxon>
        <taxon>Metazoa</taxon>
        <taxon>Ecdysozoa</taxon>
        <taxon>Arthropoda</taxon>
        <taxon>Hexapoda</taxon>
        <taxon>Collembola</taxon>
        <taxon>Symphypleona</taxon>
        <taxon>Sminthuridae</taxon>
        <taxon>Allacma</taxon>
    </lineage>
</organism>
<reference evidence="7" key="1">
    <citation type="submission" date="2021-06" db="EMBL/GenBank/DDBJ databases">
        <authorList>
            <person name="Hodson N. C."/>
            <person name="Mongue J. A."/>
            <person name="Jaron S. K."/>
        </authorList>
    </citation>
    <scope>NUCLEOTIDE SEQUENCE</scope>
</reference>
<evidence type="ECO:0000256" key="6">
    <source>
        <dbReference type="SAM" id="Phobius"/>
    </source>
</evidence>
<keyword evidence="3 6" id="KW-0812">Transmembrane</keyword>
<comment type="caution">
    <text evidence="7">The sequence shown here is derived from an EMBL/GenBank/DDBJ whole genome shotgun (WGS) entry which is preliminary data.</text>
</comment>
<evidence type="ECO:0000256" key="2">
    <source>
        <dbReference type="ARBA" id="ARBA00022475"/>
    </source>
</evidence>
<comment type="subcellular location">
    <subcellularLocation>
        <location evidence="1">Cell membrane</location>
        <topology evidence="1">Multi-pass membrane protein</topology>
    </subcellularLocation>
</comment>
<feature type="transmembrane region" description="Helical" evidence="6">
    <location>
        <begin position="40"/>
        <end position="58"/>
    </location>
</feature>
<sequence>MTNGTSSRLENTELLYLKQWILSYDFKLSACDFFEVNHRLILEVAAIVVAYFVFLFQLQISEKNSQP</sequence>
<dbReference type="Pfam" id="PF08395">
    <property type="entry name" value="7tm_7"/>
    <property type="match status" value="1"/>
</dbReference>
<dbReference type="GO" id="GO:0005886">
    <property type="term" value="C:plasma membrane"/>
    <property type="evidence" value="ECO:0007669"/>
    <property type="project" value="UniProtKB-SubCell"/>
</dbReference>
<dbReference type="AlphaFoldDB" id="A0A8J2NXN2"/>
<dbReference type="OrthoDB" id="6366728at2759"/>
<name>A0A8J2NXN2_9HEXA</name>
<accession>A0A8J2NXN2</accession>
<evidence type="ECO:0000256" key="4">
    <source>
        <dbReference type="ARBA" id="ARBA00022989"/>
    </source>
</evidence>
<evidence type="ECO:0000256" key="1">
    <source>
        <dbReference type="ARBA" id="ARBA00004651"/>
    </source>
</evidence>
<proteinExistence type="predicted"/>
<evidence type="ECO:0000256" key="5">
    <source>
        <dbReference type="ARBA" id="ARBA00023136"/>
    </source>
</evidence>
<protein>
    <recommendedName>
        <fullName evidence="9">Gustatory receptor</fullName>
    </recommendedName>
</protein>
<keyword evidence="8" id="KW-1185">Reference proteome</keyword>